<gene>
    <name evidence="2" type="ORF">Aco04nite_11050</name>
</gene>
<evidence type="ECO:0000313" key="3">
    <source>
        <dbReference type="Proteomes" id="UP000680865"/>
    </source>
</evidence>
<feature type="domain" description="ABM" evidence="1">
    <location>
        <begin position="5"/>
        <end position="93"/>
    </location>
</feature>
<protein>
    <submittedName>
        <fullName evidence="2">Antibiotic biosynthesis monooxygenase</fullName>
    </submittedName>
</protein>
<dbReference type="InterPro" id="IPR007138">
    <property type="entry name" value="ABM_dom"/>
</dbReference>
<dbReference type="EMBL" id="BOQP01000005">
    <property type="protein sequence ID" value="GIM68497.1"/>
    <property type="molecule type" value="Genomic_DNA"/>
</dbReference>
<dbReference type="GO" id="GO:0004497">
    <property type="term" value="F:monooxygenase activity"/>
    <property type="evidence" value="ECO:0007669"/>
    <property type="project" value="UniProtKB-KW"/>
</dbReference>
<dbReference type="RefSeq" id="WP_203841308.1">
    <property type="nucleotide sequence ID" value="NZ_BAAATW010000004.1"/>
</dbReference>
<dbReference type="Proteomes" id="UP000680865">
    <property type="component" value="Unassembled WGS sequence"/>
</dbReference>
<reference evidence="2" key="1">
    <citation type="submission" date="2021-03" db="EMBL/GenBank/DDBJ databases">
        <title>Whole genome shotgun sequence of Actinoplanes consettensis NBRC 14913.</title>
        <authorList>
            <person name="Komaki H."/>
            <person name="Tamura T."/>
        </authorList>
    </citation>
    <scope>NUCLEOTIDE SEQUENCE</scope>
    <source>
        <strain evidence="2">NBRC 14913</strain>
    </source>
</reference>
<comment type="caution">
    <text evidence="2">The sequence shown here is derived from an EMBL/GenBank/DDBJ whole genome shotgun (WGS) entry which is preliminary data.</text>
</comment>
<dbReference type="Gene3D" id="3.30.70.100">
    <property type="match status" value="1"/>
</dbReference>
<organism evidence="2 3">
    <name type="scientific">Winogradskya consettensis</name>
    <dbReference type="NCBI Taxonomy" id="113560"/>
    <lineage>
        <taxon>Bacteria</taxon>
        <taxon>Bacillati</taxon>
        <taxon>Actinomycetota</taxon>
        <taxon>Actinomycetes</taxon>
        <taxon>Micromonosporales</taxon>
        <taxon>Micromonosporaceae</taxon>
        <taxon>Winogradskya</taxon>
    </lineage>
</organism>
<keyword evidence="2" id="KW-0560">Oxidoreductase</keyword>
<dbReference type="PROSITE" id="PS51725">
    <property type="entry name" value="ABM"/>
    <property type="match status" value="1"/>
</dbReference>
<sequence>MTTRVRVLLYATAPADSPDAVARVYHQISEALLGTPGLLRNELLSGVDKPDSFVVLSEWESEEAFFEWERGADHRQVTAPLRPYQDAGWRDAFGVYRVAGDYTAVG</sequence>
<dbReference type="Pfam" id="PF03992">
    <property type="entry name" value="ABM"/>
    <property type="match status" value="1"/>
</dbReference>
<proteinExistence type="predicted"/>
<name>A0A919VM53_9ACTN</name>
<evidence type="ECO:0000259" key="1">
    <source>
        <dbReference type="PROSITE" id="PS51725"/>
    </source>
</evidence>
<keyword evidence="2" id="KW-0503">Monooxygenase</keyword>
<evidence type="ECO:0000313" key="2">
    <source>
        <dbReference type="EMBL" id="GIM68497.1"/>
    </source>
</evidence>
<dbReference type="AlphaFoldDB" id="A0A919VM53"/>
<accession>A0A919VM53</accession>
<dbReference type="SUPFAM" id="SSF54909">
    <property type="entry name" value="Dimeric alpha+beta barrel"/>
    <property type="match status" value="1"/>
</dbReference>
<dbReference type="InterPro" id="IPR011008">
    <property type="entry name" value="Dimeric_a/b-barrel"/>
</dbReference>
<keyword evidence="3" id="KW-1185">Reference proteome</keyword>